<dbReference type="EMBL" id="JAQQWN010000010">
    <property type="protein sequence ID" value="KAK8062893.1"/>
    <property type="molecule type" value="Genomic_DNA"/>
</dbReference>
<dbReference type="PANTHER" id="PTHR35910">
    <property type="entry name" value="2EXR DOMAIN-CONTAINING PROTEIN"/>
    <property type="match status" value="1"/>
</dbReference>
<gene>
    <name evidence="2" type="ORF">PG997_014990</name>
</gene>
<comment type="caution">
    <text evidence="2">The sequence shown here is derived from an EMBL/GenBank/DDBJ whole genome shotgun (WGS) entry which is preliminary data.</text>
</comment>
<sequence>MEDFSGFKDALGLPIEPLIPDHDAEFKLFSRLPVELRLKIWRATWTPKNIGPEKTSGWDYEIRQSKPWAKLPVTAIVNQESREETLRVYRKIVCSYPHVIDSYFNPEIDRLCFELIESLCPDMDPAQFLTVQKLSLSTYIYYEDWDYPESGLHGYKTFENFLHHVKESYLPSLREIRLELHSRLNFDIYPLQIEQVREDMRDSICAKHFFRYKEEGTGGVQIIPRHEDGRLMGFEILFLNQREAVYVTGEAELAAKHRAWLEFVGIALWNVLEPEAFLKKDRIDNYLVDQQDPYLF</sequence>
<dbReference type="RefSeq" id="XP_066661492.1">
    <property type="nucleotide sequence ID" value="XM_066819304.1"/>
</dbReference>
<proteinExistence type="predicted"/>
<protein>
    <recommendedName>
        <fullName evidence="1">2EXR domain-containing protein</fullName>
    </recommendedName>
</protein>
<evidence type="ECO:0000313" key="3">
    <source>
        <dbReference type="Proteomes" id="UP001433268"/>
    </source>
</evidence>
<dbReference type="InterPro" id="IPR045518">
    <property type="entry name" value="2EXR"/>
</dbReference>
<name>A0ABR1UVE4_9PEZI</name>
<organism evidence="2 3">
    <name type="scientific">Apiospora hydei</name>
    <dbReference type="NCBI Taxonomy" id="1337664"/>
    <lineage>
        <taxon>Eukaryota</taxon>
        <taxon>Fungi</taxon>
        <taxon>Dikarya</taxon>
        <taxon>Ascomycota</taxon>
        <taxon>Pezizomycotina</taxon>
        <taxon>Sordariomycetes</taxon>
        <taxon>Xylariomycetidae</taxon>
        <taxon>Amphisphaeriales</taxon>
        <taxon>Apiosporaceae</taxon>
        <taxon>Apiospora</taxon>
    </lineage>
</organism>
<dbReference type="GeneID" id="92052364"/>
<keyword evidence="3" id="KW-1185">Reference proteome</keyword>
<feature type="domain" description="2EXR" evidence="1">
    <location>
        <begin position="26"/>
        <end position="111"/>
    </location>
</feature>
<evidence type="ECO:0000259" key="1">
    <source>
        <dbReference type="Pfam" id="PF20150"/>
    </source>
</evidence>
<dbReference type="PANTHER" id="PTHR35910:SF6">
    <property type="entry name" value="2EXR DOMAIN-CONTAINING PROTEIN"/>
    <property type="match status" value="1"/>
</dbReference>
<dbReference type="Proteomes" id="UP001433268">
    <property type="component" value="Unassembled WGS sequence"/>
</dbReference>
<accession>A0ABR1UVE4</accession>
<dbReference type="Pfam" id="PF20150">
    <property type="entry name" value="2EXR"/>
    <property type="match status" value="1"/>
</dbReference>
<reference evidence="2 3" key="1">
    <citation type="submission" date="2023-01" db="EMBL/GenBank/DDBJ databases">
        <title>Analysis of 21 Apiospora genomes using comparative genomics revels a genus with tremendous synthesis potential of carbohydrate active enzymes and secondary metabolites.</title>
        <authorList>
            <person name="Sorensen T."/>
        </authorList>
    </citation>
    <scope>NUCLEOTIDE SEQUENCE [LARGE SCALE GENOMIC DNA]</scope>
    <source>
        <strain evidence="2 3">CBS 114990</strain>
    </source>
</reference>
<evidence type="ECO:0000313" key="2">
    <source>
        <dbReference type="EMBL" id="KAK8062893.1"/>
    </source>
</evidence>